<comment type="caution">
    <text evidence="1">The sequence shown here is derived from an EMBL/GenBank/DDBJ whole genome shotgun (WGS) entry which is preliminary data.</text>
</comment>
<evidence type="ECO:0000313" key="1">
    <source>
        <dbReference type="EMBL" id="KAL0931987.1"/>
    </source>
</evidence>
<keyword evidence="2" id="KW-1185">Reference proteome</keyword>
<dbReference type="Proteomes" id="UP000805649">
    <property type="component" value="Unassembled WGS sequence"/>
</dbReference>
<name>A0ACC3YJI6_COLTU</name>
<reference evidence="1 2" key="1">
    <citation type="journal article" date="2020" name="Phytopathology">
        <title>Genome Sequence Resources of Colletotrichum truncatum, C. plurivorum, C. musicola, and C. sojae: Four Species Pathogenic to Soybean (Glycine max).</title>
        <authorList>
            <person name="Rogerio F."/>
            <person name="Boufleur T.R."/>
            <person name="Ciampi-Guillardi M."/>
            <person name="Sukno S.A."/>
            <person name="Thon M.R."/>
            <person name="Massola Junior N.S."/>
            <person name="Baroncelli R."/>
        </authorList>
    </citation>
    <scope>NUCLEOTIDE SEQUENCE [LARGE SCALE GENOMIC DNA]</scope>
    <source>
        <strain evidence="1 2">CMES1059</strain>
    </source>
</reference>
<protein>
    <submittedName>
        <fullName evidence="1">Uncharacterized protein</fullName>
    </submittedName>
</protein>
<sequence>MRQSFARVHEDSFRQCSMMCIHPSITSPALNCEVRSTFAKVCLENHNMTRRSLPQRYHELLPQNHQYCFSEMHILNSRSTGEVHLHRVHRLDRTEIQKRPQRQHPLH</sequence>
<accession>A0ACC3YJI6</accession>
<gene>
    <name evidence="1" type="ORF">CTRU02_212940</name>
</gene>
<evidence type="ECO:0000313" key="2">
    <source>
        <dbReference type="Proteomes" id="UP000805649"/>
    </source>
</evidence>
<dbReference type="EMBL" id="VUJX02000009">
    <property type="protein sequence ID" value="KAL0931987.1"/>
    <property type="molecule type" value="Genomic_DNA"/>
</dbReference>
<proteinExistence type="predicted"/>
<organism evidence="1 2">
    <name type="scientific">Colletotrichum truncatum</name>
    <name type="common">Anthracnose fungus</name>
    <name type="synonym">Colletotrichum capsici</name>
    <dbReference type="NCBI Taxonomy" id="5467"/>
    <lineage>
        <taxon>Eukaryota</taxon>
        <taxon>Fungi</taxon>
        <taxon>Dikarya</taxon>
        <taxon>Ascomycota</taxon>
        <taxon>Pezizomycotina</taxon>
        <taxon>Sordariomycetes</taxon>
        <taxon>Hypocreomycetidae</taxon>
        <taxon>Glomerellales</taxon>
        <taxon>Glomerellaceae</taxon>
        <taxon>Colletotrichum</taxon>
        <taxon>Colletotrichum truncatum species complex</taxon>
    </lineage>
</organism>